<dbReference type="RefSeq" id="WP_137447920.1">
    <property type="nucleotide sequence ID" value="NZ_SZZH01000001.1"/>
</dbReference>
<dbReference type="PANTHER" id="PTHR31462">
    <property type="entry name" value="ENDOSOMAL/LYSOSOMAL POTASSIUM CHANNEL TMEM175"/>
    <property type="match status" value="1"/>
</dbReference>
<name>A0A4U6QKG8_9ACTN</name>
<evidence type="ECO:0000256" key="4">
    <source>
        <dbReference type="ARBA" id="ARBA00022538"/>
    </source>
</evidence>
<evidence type="ECO:0000256" key="11">
    <source>
        <dbReference type="ARBA" id="ARBA00023303"/>
    </source>
</evidence>
<reference evidence="14 15" key="1">
    <citation type="submission" date="2019-05" db="EMBL/GenBank/DDBJ databases">
        <title>Nakamurella sp. N5BH11, whole genome shotgun sequence.</title>
        <authorList>
            <person name="Tuo L."/>
        </authorList>
    </citation>
    <scope>NUCLEOTIDE SEQUENCE [LARGE SCALE GENOMIC DNA]</scope>
    <source>
        <strain evidence="14 15">N5BH11</strain>
    </source>
</reference>
<keyword evidence="4" id="KW-0633">Potassium transport</keyword>
<evidence type="ECO:0000256" key="9">
    <source>
        <dbReference type="ARBA" id="ARBA00023065"/>
    </source>
</evidence>
<evidence type="ECO:0000256" key="12">
    <source>
        <dbReference type="ARBA" id="ARBA00034430"/>
    </source>
</evidence>
<proteinExistence type="inferred from homology"/>
<comment type="caution">
    <text evidence="14">The sequence shown here is derived from an EMBL/GenBank/DDBJ whole genome shotgun (WGS) entry which is preliminary data.</text>
</comment>
<keyword evidence="9" id="KW-0406">Ion transport</keyword>
<protein>
    <submittedName>
        <fullName evidence="14">DUF1211 domain-containing protein</fullName>
    </submittedName>
</protein>
<evidence type="ECO:0000256" key="2">
    <source>
        <dbReference type="ARBA" id="ARBA00006920"/>
    </source>
</evidence>
<feature type="transmembrane region" description="Helical" evidence="13">
    <location>
        <begin position="83"/>
        <end position="105"/>
    </location>
</feature>
<dbReference type="GO" id="GO:0016020">
    <property type="term" value="C:membrane"/>
    <property type="evidence" value="ECO:0007669"/>
    <property type="project" value="UniProtKB-SubCell"/>
</dbReference>
<dbReference type="GO" id="GO:0015252">
    <property type="term" value="F:proton channel activity"/>
    <property type="evidence" value="ECO:0007669"/>
    <property type="project" value="InterPro"/>
</dbReference>
<keyword evidence="15" id="KW-1185">Reference proteome</keyword>
<evidence type="ECO:0000313" key="14">
    <source>
        <dbReference type="EMBL" id="TKV60616.1"/>
    </source>
</evidence>
<organism evidence="14 15">
    <name type="scientific">Nakamurella flava</name>
    <dbReference type="NCBI Taxonomy" id="2576308"/>
    <lineage>
        <taxon>Bacteria</taxon>
        <taxon>Bacillati</taxon>
        <taxon>Actinomycetota</taxon>
        <taxon>Actinomycetes</taxon>
        <taxon>Nakamurellales</taxon>
        <taxon>Nakamurellaceae</taxon>
        <taxon>Nakamurella</taxon>
    </lineage>
</organism>
<dbReference type="Pfam" id="PF06736">
    <property type="entry name" value="TMEM175"/>
    <property type="match status" value="1"/>
</dbReference>
<comment type="similarity">
    <text evidence="2">Belongs to the TMEM175 family.</text>
</comment>
<dbReference type="EMBL" id="SZZH01000001">
    <property type="protein sequence ID" value="TKV60616.1"/>
    <property type="molecule type" value="Genomic_DNA"/>
</dbReference>
<keyword evidence="11" id="KW-0407">Ion channel</keyword>
<evidence type="ECO:0000313" key="15">
    <source>
        <dbReference type="Proteomes" id="UP000306985"/>
    </source>
</evidence>
<keyword evidence="8 13" id="KW-1133">Transmembrane helix</keyword>
<feature type="transmembrane region" description="Helical" evidence="13">
    <location>
        <begin position="53"/>
        <end position="71"/>
    </location>
</feature>
<evidence type="ECO:0000256" key="6">
    <source>
        <dbReference type="ARBA" id="ARBA00022826"/>
    </source>
</evidence>
<evidence type="ECO:0000256" key="3">
    <source>
        <dbReference type="ARBA" id="ARBA00022448"/>
    </source>
</evidence>
<comment type="catalytic activity">
    <reaction evidence="12">
        <text>K(+)(in) = K(+)(out)</text>
        <dbReference type="Rhea" id="RHEA:29463"/>
        <dbReference type="ChEBI" id="CHEBI:29103"/>
    </reaction>
</comment>
<evidence type="ECO:0000256" key="5">
    <source>
        <dbReference type="ARBA" id="ARBA00022692"/>
    </source>
</evidence>
<keyword evidence="3" id="KW-0813">Transport</keyword>
<evidence type="ECO:0000256" key="1">
    <source>
        <dbReference type="ARBA" id="ARBA00004141"/>
    </source>
</evidence>
<gene>
    <name evidence="14" type="ORF">FDO65_02665</name>
</gene>
<keyword evidence="7" id="KW-0630">Potassium</keyword>
<dbReference type="Proteomes" id="UP000306985">
    <property type="component" value="Unassembled WGS sequence"/>
</dbReference>
<evidence type="ECO:0000256" key="13">
    <source>
        <dbReference type="SAM" id="Phobius"/>
    </source>
</evidence>
<keyword evidence="10 13" id="KW-0472">Membrane</keyword>
<dbReference type="PANTHER" id="PTHR31462:SF5">
    <property type="entry name" value="ENDOSOMAL_LYSOSOMAL PROTON CHANNEL TMEM175"/>
    <property type="match status" value="1"/>
</dbReference>
<keyword evidence="5 13" id="KW-0812">Transmembrane</keyword>
<feature type="transmembrane region" description="Helical" evidence="13">
    <location>
        <begin position="165"/>
        <end position="184"/>
    </location>
</feature>
<evidence type="ECO:0000256" key="8">
    <source>
        <dbReference type="ARBA" id="ARBA00022989"/>
    </source>
</evidence>
<feature type="transmembrane region" description="Helical" evidence="13">
    <location>
        <begin position="125"/>
        <end position="144"/>
    </location>
</feature>
<dbReference type="OrthoDB" id="7626281at2"/>
<comment type="subcellular location">
    <subcellularLocation>
        <location evidence="1">Membrane</location>
        <topology evidence="1">Multi-pass membrane protein</topology>
    </subcellularLocation>
</comment>
<accession>A0A4U6QKG8</accession>
<evidence type="ECO:0000256" key="7">
    <source>
        <dbReference type="ARBA" id="ARBA00022958"/>
    </source>
</evidence>
<sequence length="214" mass="23984">MSHEAAEMQASAAERLTFFSDAVVAIAMTLLALELPVPEGLSIAELWHSVSDGWFEYAAFVLSFVVIAQQWTGHHRLFRYVFATDRTLVTLNFLWLFAIVVTPFATKLLSPENAGEGGENTSQPLRFTFYALVQILAGVAMLLIMRHLRAARLARTDNDMYGPGWYLNMLYVVAAFVTSIPVAFLTNWAFLLWIVVPPVADAITQRWRGRTAAR</sequence>
<dbReference type="AlphaFoldDB" id="A0A4U6QKG8"/>
<feature type="transmembrane region" description="Helical" evidence="13">
    <location>
        <begin position="12"/>
        <end position="33"/>
    </location>
</feature>
<keyword evidence="6" id="KW-0631">Potassium channel</keyword>
<dbReference type="InterPro" id="IPR010617">
    <property type="entry name" value="TMEM175-like"/>
</dbReference>
<evidence type="ECO:0000256" key="10">
    <source>
        <dbReference type="ARBA" id="ARBA00023136"/>
    </source>
</evidence>
<dbReference type="GO" id="GO:0005267">
    <property type="term" value="F:potassium channel activity"/>
    <property type="evidence" value="ECO:0007669"/>
    <property type="project" value="UniProtKB-KW"/>
</dbReference>